<feature type="domain" description="DUF3475" evidence="3">
    <location>
        <begin position="173"/>
        <end position="229"/>
    </location>
</feature>
<evidence type="ECO:0000259" key="2">
    <source>
        <dbReference type="Pfam" id="PF05003"/>
    </source>
</evidence>
<dbReference type="EMBL" id="JARYMX010000007">
    <property type="protein sequence ID" value="KAJ9541887.1"/>
    <property type="molecule type" value="Genomic_DNA"/>
</dbReference>
<dbReference type="PANTHER" id="PTHR31730">
    <property type="entry name" value="OS01G0873900 PROTEIN"/>
    <property type="match status" value="1"/>
</dbReference>
<dbReference type="PANTHER" id="PTHR31730:SF2">
    <property type="entry name" value="PROTEIN PSK SIMULATOR 3"/>
    <property type="match status" value="1"/>
</dbReference>
<dbReference type="GO" id="GO:0045927">
    <property type="term" value="P:positive regulation of growth"/>
    <property type="evidence" value="ECO:0007669"/>
    <property type="project" value="InterPro"/>
</dbReference>
<feature type="region of interest" description="Disordered" evidence="1">
    <location>
        <begin position="60"/>
        <end position="96"/>
    </location>
</feature>
<name>A0AA38SZ65_9ASTR</name>
<evidence type="ECO:0000259" key="3">
    <source>
        <dbReference type="Pfam" id="PF11961"/>
    </source>
</evidence>
<dbReference type="Proteomes" id="UP001172457">
    <property type="component" value="Chromosome 7"/>
</dbReference>
<feature type="compositionally biased region" description="Low complexity" evidence="1">
    <location>
        <begin position="65"/>
        <end position="77"/>
    </location>
</feature>
<dbReference type="Pfam" id="PF05003">
    <property type="entry name" value="DUF668"/>
    <property type="match status" value="1"/>
</dbReference>
<keyword evidence="5" id="KW-1185">Reference proteome</keyword>
<dbReference type="Pfam" id="PF11961">
    <property type="entry name" value="DUF3475"/>
    <property type="match status" value="1"/>
</dbReference>
<protein>
    <recommendedName>
        <fullName evidence="6">DUF668 family protein</fullName>
    </recommendedName>
</protein>
<comment type="caution">
    <text evidence="4">The sequence shown here is derived from an EMBL/GenBank/DDBJ whole genome shotgun (WGS) entry which is preliminary data.</text>
</comment>
<evidence type="ECO:0000313" key="4">
    <source>
        <dbReference type="EMBL" id="KAJ9541887.1"/>
    </source>
</evidence>
<proteinExistence type="predicted"/>
<reference evidence="4" key="1">
    <citation type="submission" date="2023-03" db="EMBL/GenBank/DDBJ databases">
        <title>Chromosome-scale reference genome and RAD-based genetic map of yellow starthistle (Centaurea solstitialis) reveal putative structural variation and QTLs associated with invader traits.</title>
        <authorList>
            <person name="Reatini B."/>
            <person name="Cang F.A."/>
            <person name="Jiang Q."/>
            <person name="Mckibben M.T.W."/>
            <person name="Barker M.S."/>
            <person name="Rieseberg L.H."/>
            <person name="Dlugosch K.M."/>
        </authorList>
    </citation>
    <scope>NUCLEOTIDE SEQUENCE</scope>
    <source>
        <strain evidence="4">CAN-66</strain>
        <tissue evidence="4">Leaf</tissue>
    </source>
</reference>
<dbReference type="InterPro" id="IPR007700">
    <property type="entry name" value="DUF668"/>
</dbReference>
<evidence type="ECO:0000313" key="5">
    <source>
        <dbReference type="Proteomes" id="UP001172457"/>
    </source>
</evidence>
<feature type="compositionally biased region" description="Low complexity" evidence="1">
    <location>
        <begin position="23"/>
        <end position="37"/>
    </location>
</feature>
<dbReference type="AlphaFoldDB" id="A0AA38SZ65"/>
<evidence type="ECO:0008006" key="6">
    <source>
        <dbReference type="Google" id="ProtNLM"/>
    </source>
</evidence>
<evidence type="ECO:0000256" key="1">
    <source>
        <dbReference type="SAM" id="MobiDB-lite"/>
    </source>
</evidence>
<organism evidence="4 5">
    <name type="scientific">Centaurea solstitialis</name>
    <name type="common">yellow star-thistle</name>
    <dbReference type="NCBI Taxonomy" id="347529"/>
    <lineage>
        <taxon>Eukaryota</taxon>
        <taxon>Viridiplantae</taxon>
        <taxon>Streptophyta</taxon>
        <taxon>Embryophyta</taxon>
        <taxon>Tracheophyta</taxon>
        <taxon>Spermatophyta</taxon>
        <taxon>Magnoliopsida</taxon>
        <taxon>eudicotyledons</taxon>
        <taxon>Gunneridae</taxon>
        <taxon>Pentapetalae</taxon>
        <taxon>asterids</taxon>
        <taxon>campanulids</taxon>
        <taxon>Asterales</taxon>
        <taxon>Asteraceae</taxon>
        <taxon>Carduoideae</taxon>
        <taxon>Cardueae</taxon>
        <taxon>Centaureinae</taxon>
        <taxon>Centaurea</taxon>
    </lineage>
</organism>
<gene>
    <name evidence="4" type="ORF">OSB04_028393</name>
</gene>
<feature type="domain" description="DUF668" evidence="2">
    <location>
        <begin position="393"/>
        <end position="477"/>
    </location>
</feature>
<accession>A0AA38SZ65</accession>
<sequence>MFFVLSLEELKIFLFAPVKDMGGRSSKSSTTKKGSSSYGNARANAYSYHGTVVQPVELKQSNLQSGSTPSMSSTDSSTLEKRQTEEPVSIPKMSISGYDGKEDDFYDGIPRIPATLSEKSRSRSFRVSARKAGSLGIEKAVGVLDTLGSSVSNLNTGSAFVTGPTTKGNELSILSFEVANTIMKGSSLMQTLSNRYIRHLKEVVFVSEGVQNLVSKDVDELLRTVAADKREQLKLFTGEVVRFGNRCKDPQWHNLDLYFEKQSRLARPKQLKADPELVMQQLLTLVQHTADLYRELCILDKLEQDDQQKQQGGDNSIPVLKGLELVSLKQELKSKKKQVKLLKKKSLWSRSMEDVMEKLADTVIYLNRQIKNAFDTAYDNVASSESLSGQHKLGPAGLALHYANIVLQIDSIVSRSSPMTSFARSTLYQSLPPDIEFSFRSKLASFHVGKELDVPEIRAEMEKTLCWLSPVAISTAKAHHGFGWVGEWADSGSGGGRKPSGLNDINRIETLNHADKKTTEAYIVELLLWLNLLINQTKINANAVEMQPNTESAKDTNQQEASVPIPEDHHLEDKDTHVEEITNNDLVFDVGSGHEDEKASVNVQIEGLVA</sequence>
<feature type="region of interest" description="Disordered" evidence="1">
    <location>
        <begin position="21"/>
        <end position="40"/>
    </location>
</feature>
<dbReference type="InterPro" id="IPR021864">
    <property type="entry name" value="DUF3475"/>
</dbReference>
<dbReference type="InterPro" id="IPR045021">
    <property type="entry name" value="PSI1/2/3"/>
</dbReference>